<evidence type="ECO:0000256" key="9">
    <source>
        <dbReference type="HAMAP-Rule" id="MF_00365"/>
    </source>
</evidence>
<dbReference type="InterPro" id="IPR003593">
    <property type="entry name" value="AAA+_ATPase"/>
</dbReference>
<name>A0ABU8XPT4_9PROT</name>
<dbReference type="PANTHER" id="PTHR32182:SF0">
    <property type="entry name" value="DNA REPLICATION AND REPAIR PROTEIN RECF"/>
    <property type="match status" value="1"/>
</dbReference>
<accession>A0ABU8XPT4</accession>
<keyword evidence="8 9" id="KW-0238">DNA-binding</keyword>
<evidence type="ECO:0000256" key="3">
    <source>
        <dbReference type="ARBA" id="ARBA00020170"/>
    </source>
</evidence>
<dbReference type="HAMAP" id="MF_00365">
    <property type="entry name" value="RecF"/>
    <property type="match status" value="1"/>
</dbReference>
<gene>
    <name evidence="9 12" type="primary">recF</name>
    <name evidence="12" type="ORF">U1T56_07165</name>
</gene>
<keyword evidence="7 9" id="KW-0067">ATP-binding</keyword>
<dbReference type="Proteomes" id="UP001375743">
    <property type="component" value="Unassembled WGS sequence"/>
</dbReference>
<evidence type="ECO:0000256" key="4">
    <source>
        <dbReference type="ARBA" id="ARBA00022490"/>
    </source>
</evidence>
<evidence type="ECO:0000313" key="12">
    <source>
        <dbReference type="EMBL" id="MEK0082924.1"/>
    </source>
</evidence>
<keyword evidence="9 10" id="KW-0742">SOS response</keyword>
<dbReference type="InterPro" id="IPR018078">
    <property type="entry name" value="DNA-binding_RecF_CS"/>
</dbReference>
<dbReference type="PROSITE" id="PS00618">
    <property type="entry name" value="RECF_2"/>
    <property type="match status" value="1"/>
</dbReference>
<evidence type="ECO:0000256" key="5">
    <source>
        <dbReference type="ARBA" id="ARBA00022705"/>
    </source>
</evidence>
<evidence type="ECO:0000313" key="13">
    <source>
        <dbReference type="Proteomes" id="UP001375743"/>
    </source>
</evidence>
<dbReference type="Gene3D" id="1.20.1050.90">
    <property type="entry name" value="RecF/RecN/SMC, N-terminal domain"/>
    <property type="match status" value="1"/>
</dbReference>
<evidence type="ECO:0000256" key="1">
    <source>
        <dbReference type="ARBA" id="ARBA00004496"/>
    </source>
</evidence>
<evidence type="ECO:0000256" key="8">
    <source>
        <dbReference type="ARBA" id="ARBA00023125"/>
    </source>
</evidence>
<keyword evidence="5 9" id="KW-0235">DNA replication</keyword>
<dbReference type="InterPro" id="IPR042174">
    <property type="entry name" value="RecF_2"/>
</dbReference>
<dbReference type="RefSeq" id="WP_418158773.1">
    <property type="nucleotide sequence ID" value="NZ_JBBLZC010000005.1"/>
</dbReference>
<comment type="caution">
    <text evidence="12">The sequence shown here is derived from an EMBL/GenBank/DDBJ whole genome shotgun (WGS) entry which is preliminary data.</text>
</comment>
<dbReference type="Pfam" id="PF02463">
    <property type="entry name" value="SMC_N"/>
    <property type="match status" value="1"/>
</dbReference>
<evidence type="ECO:0000256" key="2">
    <source>
        <dbReference type="ARBA" id="ARBA00008016"/>
    </source>
</evidence>
<protein>
    <recommendedName>
        <fullName evidence="3 9">DNA replication and repair protein RecF</fullName>
    </recommendedName>
</protein>
<dbReference type="NCBIfam" id="TIGR00611">
    <property type="entry name" value="recf"/>
    <property type="match status" value="1"/>
</dbReference>
<comment type="similarity">
    <text evidence="2 9 10">Belongs to the RecF family.</text>
</comment>
<dbReference type="SUPFAM" id="SSF52540">
    <property type="entry name" value="P-loop containing nucleoside triphosphate hydrolases"/>
    <property type="match status" value="1"/>
</dbReference>
<dbReference type="InterPro" id="IPR003395">
    <property type="entry name" value="RecF/RecN/SMC_N"/>
</dbReference>
<evidence type="ECO:0000256" key="10">
    <source>
        <dbReference type="RuleBase" id="RU000578"/>
    </source>
</evidence>
<dbReference type="SMART" id="SM00382">
    <property type="entry name" value="AAA"/>
    <property type="match status" value="1"/>
</dbReference>
<dbReference type="InterPro" id="IPR001238">
    <property type="entry name" value="DNA-binding_RecF"/>
</dbReference>
<keyword evidence="9 10" id="KW-0227">DNA damage</keyword>
<comment type="subcellular location">
    <subcellularLocation>
        <location evidence="1 9 10">Cytoplasm</location>
    </subcellularLocation>
</comment>
<keyword evidence="9 10" id="KW-0234">DNA repair</keyword>
<keyword evidence="13" id="KW-1185">Reference proteome</keyword>
<comment type="function">
    <text evidence="9 10">The RecF protein is involved in DNA metabolism; it is required for DNA replication and normal SOS inducibility. RecF binds preferentially to single-stranded, linear DNA. It also seems to bind ATP.</text>
</comment>
<feature type="binding site" evidence="9">
    <location>
        <begin position="50"/>
        <end position="57"/>
    </location>
    <ligand>
        <name>ATP</name>
        <dbReference type="ChEBI" id="CHEBI:30616"/>
    </ligand>
</feature>
<dbReference type="InterPro" id="IPR027417">
    <property type="entry name" value="P-loop_NTPase"/>
</dbReference>
<evidence type="ECO:0000256" key="7">
    <source>
        <dbReference type="ARBA" id="ARBA00022840"/>
    </source>
</evidence>
<evidence type="ECO:0000256" key="6">
    <source>
        <dbReference type="ARBA" id="ARBA00022741"/>
    </source>
</evidence>
<dbReference type="PANTHER" id="PTHR32182">
    <property type="entry name" value="DNA REPLICATION AND REPAIR PROTEIN RECF"/>
    <property type="match status" value="1"/>
</dbReference>
<proteinExistence type="inferred from homology"/>
<feature type="domain" description="AAA+ ATPase" evidence="11">
    <location>
        <begin position="42"/>
        <end position="384"/>
    </location>
</feature>
<evidence type="ECO:0000259" key="11">
    <source>
        <dbReference type="SMART" id="SM00382"/>
    </source>
</evidence>
<keyword evidence="6 9" id="KW-0547">Nucleotide-binding</keyword>
<organism evidence="12 13">
    <name type="scientific">Benzoatithermus flavus</name>
    <dbReference type="NCBI Taxonomy" id="3108223"/>
    <lineage>
        <taxon>Bacteria</taxon>
        <taxon>Pseudomonadati</taxon>
        <taxon>Pseudomonadota</taxon>
        <taxon>Alphaproteobacteria</taxon>
        <taxon>Geminicoccales</taxon>
        <taxon>Geminicoccaceae</taxon>
        <taxon>Benzoatithermus</taxon>
    </lineage>
</organism>
<dbReference type="PROSITE" id="PS00617">
    <property type="entry name" value="RECF_1"/>
    <property type="match status" value="1"/>
</dbReference>
<sequence>MTLSALSRREAGASAQPARALAIRRLELENFRNYRQLRLELGASPVILHGENGAGKTNLLEAVSLLTPGRGLRRARLADLDREGGSGSWHIDSLVDGHAGPAEIATARDPEAERRTVEVDGQALRSQTGLGEFLSLVWLTPAMDRLFSEGASGRRRFLDRLVLAIDPEHATRVAAFERALRERSHLLRAGRRDPAWLAAIEQRMAESAVAVAAARRELVHDLDAALRDAPYPFPRPRLALEGEVESWLGTMPALEAEQRLVNALASSRAQDAETGGAAVGPHRSDLVASDAFRGEPAQRSSTGRQKAFLISIVLAEARLRQARHGDLPILLLDEVTAHLDPRRRAELLAALVDLGAQAWLTGTDAHLFAPLAKAAQMFHVVNGALTPHE</sequence>
<dbReference type="EMBL" id="JBBLZC010000005">
    <property type="protein sequence ID" value="MEK0082924.1"/>
    <property type="molecule type" value="Genomic_DNA"/>
</dbReference>
<reference evidence="12 13" key="1">
    <citation type="submission" date="2024-01" db="EMBL/GenBank/DDBJ databases">
        <title>Multi-omics insights into the function and evolution of sodium benzoate biodegradation pathways in Benzoatithermus flavus gen. nov., sp. nov. from hot spring.</title>
        <authorList>
            <person name="Hu C.-J."/>
            <person name="Li W.-J."/>
        </authorList>
    </citation>
    <scope>NUCLEOTIDE SEQUENCE [LARGE SCALE GENOMIC DNA]</scope>
    <source>
        <strain evidence="12 13">SYSU G07066</strain>
    </source>
</reference>
<keyword evidence="4 9" id="KW-0963">Cytoplasm</keyword>
<dbReference type="Gene3D" id="3.40.50.300">
    <property type="entry name" value="P-loop containing nucleotide triphosphate hydrolases"/>
    <property type="match status" value="1"/>
</dbReference>